<evidence type="ECO:0000313" key="2">
    <source>
        <dbReference type="EMBL" id="KAJ1116162.1"/>
    </source>
</evidence>
<evidence type="ECO:0000256" key="1">
    <source>
        <dbReference type="SAM" id="MobiDB-lite"/>
    </source>
</evidence>
<dbReference type="EMBL" id="JANPWB010000012">
    <property type="protein sequence ID" value="KAJ1116162.1"/>
    <property type="molecule type" value="Genomic_DNA"/>
</dbReference>
<organism evidence="2 3">
    <name type="scientific">Pleurodeles waltl</name>
    <name type="common">Iberian ribbed newt</name>
    <dbReference type="NCBI Taxonomy" id="8319"/>
    <lineage>
        <taxon>Eukaryota</taxon>
        <taxon>Metazoa</taxon>
        <taxon>Chordata</taxon>
        <taxon>Craniata</taxon>
        <taxon>Vertebrata</taxon>
        <taxon>Euteleostomi</taxon>
        <taxon>Amphibia</taxon>
        <taxon>Batrachia</taxon>
        <taxon>Caudata</taxon>
        <taxon>Salamandroidea</taxon>
        <taxon>Salamandridae</taxon>
        <taxon>Pleurodelinae</taxon>
        <taxon>Pleurodeles</taxon>
    </lineage>
</organism>
<name>A0AAV7NND4_PLEWA</name>
<evidence type="ECO:0008006" key="4">
    <source>
        <dbReference type="Google" id="ProtNLM"/>
    </source>
</evidence>
<feature type="region of interest" description="Disordered" evidence="1">
    <location>
        <begin position="90"/>
        <end position="115"/>
    </location>
</feature>
<comment type="caution">
    <text evidence="2">The sequence shown here is derived from an EMBL/GenBank/DDBJ whole genome shotgun (WGS) entry which is preliminary data.</text>
</comment>
<proteinExistence type="predicted"/>
<feature type="compositionally biased region" description="Polar residues" evidence="1">
    <location>
        <begin position="103"/>
        <end position="115"/>
    </location>
</feature>
<keyword evidence="3" id="KW-1185">Reference proteome</keyword>
<accession>A0AAV7NND4</accession>
<dbReference type="Proteomes" id="UP001066276">
    <property type="component" value="Chromosome 8"/>
</dbReference>
<protein>
    <recommendedName>
        <fullName evidence="4">Retrotransposon gag domain-containing protein</fullName>
    </recommendedName>
</protein>
<gene>
    <name evidence="2" type="ORF">NDU88_004381</name>
</gene>
<reference evidence="2" key="1">
    <citation type="journal article" date="2022" name="bioRxiv">
        <title>Sequencing and chromosome-scale assembly of the giantPleurodeles waltlgenome.</title>
        <authorList>
            <person name="Brown T."/>
            <person name="Elewa A."/>
            <person name="Iarovenko S."/>
            <person name="Subramanian E."/>
            <person name="Araus A.J."/>
            <person name="Petzold A."/>
            <person name="Susuki M."/>
            <person name="Suzuki K.-i.T."/>
            <person name="Hayashi T."/>
            <person name="Toyoda A."/>
            <person name="Oliveira C."/>
            <person name="Osipova E."/>
            <person name="Leigh N.D."/>
            <person name="Simon A."/>
            <person name="Yun M.H."/>
        </authorList>
    </citation>
    <scope>NUCLEOTIDE SEQUENCE</scope>
    <source>
        <strain evidence="2">20211129_DDA</strain>
        <tissue evidence="2">Liver</tissue>
    </source>
</reference>
<dbReference type="AlphaFoldDB" id="A0AAV7NND4"/>
<sequence length="115" mass="13273">MLTLNYTFNIVCKRADESLNDFVTRLCKLVTYCKFDRFDNEEAMRLRILKGCHSTGFHMKILKETYTLDKILTMVMSEARVTSHAIEMENGGVNDGTGLPHGQEQQQTWKNNHCP</sequence>
<evidence type="ECO:0000313" key="3">
    <source>
        <dbReference type="Proteomes" id="UP001066276"/>
    </source>
</evidence>